<keyword evidence="2" id="KW-0614">Plasmid</keyword>
<keyword evidence="3" id="KW-1185">Reference proteome</keyword>
<feature type="domain" description="DUF6794" evidence="1">
    <location>
        <begin position="2"/>
        <end position="61"/>
    </location>
</feature>
<proteinExistence type="predicted"/>
<gene>
    <name evidence="2" type="ORF">MSZNOR_P0030</name>
</gene>
<name>A0ABM9I9U5_9GAMM</name>
<geneLocation type="plasmid" evidence="2 3">
    <name>MSZNORminor</name>
</geneLocation>
<sequence length="63" mass="7344">MIDLHFGLGMRIRNEFGLWHDNRDLLMDCQRIKYGDAADSCLSMDPDDASGLIIRVLWARLRH</sequence>
<organism evidence="2 3">
    <name type="scientific">Methylocaldum szegediense</name>
    <dbReference type="NCBI Taxonomy" id="73780"/>
    <lineage>
        <taxon>Bacteria</taxon>
        <taxon>Pseudomonadati</taxon>
        <taxon>Pseudomonadota</taxon>
        <taxon>Gammaproteobacteria</taxon>
        <taxon>Methylococcales</taxon>
        <taxon>Methylococcaceae</taxon>
        <taxon>Methylocaldum</taxon>
    </lineage>
</organism>
<dbReference type="InterPro" id="IPR046744">
    <property type="entry name" value="DUF6794"/>
</dbReference>
<evidence type="ECO:0000313" key="3">
    <source>
        <dbReference type="Proteomes" id="UP001162030"/>
    </source>
</evidence>
<evidence type="ECO:0000313" key="2">
    <source>
        <dbReference type="EMBL" id="CAI8982533.1"/>
    </source>
</evidence>
<accession>A0ABM9I9U5</accession>
<protein>
    <recommendedName>
        <fullName evidence="1">DUF6794 domain-containing protein</fullName>
    </recommendedName>
</protein>
<dbReference type="EMBL" id="OX458334">
    <property type="protein sequence ID" value="CAI8982533.1"/>
    <property type="molecule type" value="Genomic_DNA"/>
</dbReference>
<dbReference type="Pfam" id="PF20594">
    <property type="entry name" value="DUF6794"/>
    <property type="match status" value="1"/>
</dbReference>
<evidence type="ECO:0000259" key="1">
    <source>
        <dbReference type="Pfam" id="PF20594"/>
    </source>
</evidence>
<reference evidence="2 3" key="1">
    <citation type="submission" date="2023-03" db="EMBL/GenBank/DDBJ databases">
        <authorList>
            <person name="Pearce D."/>
        </authorList>
    </citation>
    <scope>NUCLEOTIDE SEQUENCE [LARGE SCALE GENOMIC DNA]</scope>
    <source>
        <strain evidence="2">Msz</strain>
        <plasmid evidence="2 3">MSZNORminor</plasmid>
    </source>
</reference>
<dbReference type="Proteomes" id="UP001162030">
    <property type="component" value="Plasmid MSZNORminor"/>
</dbReference>